<keyword evidence="5" id="KW-1185">Reference proteome</keyword>
<dbReference type="NCBIfam" id="TIGR00148">
    <property type="entry name" value="UbiD family decarboxylase"/>
    <property type="match status" value="1"/>
</dbReference>
<dbReference type="EMBL" id="AP024355">
    <property type="protein sequence ID" value="BCR03088.1"/>
    <property type="molecule type" value="Genomic_DNA"/>
</dbReference>
<dbReference type="SUPFAM" id="SSF143968">
    <property type="entry name" value="UbiD C-terminal domain-like"/>
    <property type="match status" value="1"/>
</dbReference>
<evidence type="ECO:0000313" key="5">
    <source>
        <dbReference type="Proteomes" id="UP001319827"/>
    </source>
</evidence>
<evidence type="ECO:0000259" key="1">
    <source>
        <dbReference type="Pfam" id="PF01977"/>
    </source>
</evidence>
<sequence length="458" mass="49084">MSGEEFRKFVRSLEARGELTRVRVPVDPLLEIAAITDRVCKSPGGGPALLFEQVKGVRLPVLTNLFGSPGRMAAALGVEDLEEPGRRLAAAIAPLAGSGAERLQRLLAESHLQPVMVGEAACREVRDESPDLRCLPALKGWPGDGGRFFTQPLVFTRHPESGAVNCGLYRVQVFDARGAALHWSPGSGGAAHYAAWQARGERMPVAIALGADPALVLAAAAPLPAGIDEAVFAGWLRGRPLEMTFSLAGELAVPAAAEILIEGYLEPGEMRPEGPFGNHTGYYAPAAPCPLLHVTAVSHRRDPLCPATVVGRPPMENCWLGRAIERLFLPLLQVDVPELADFRFILEGMFHGCALASVAAGDDPERGKKLLRRLWSGGLLKKARMLAAFDAEVDLRDGSLCLWRAFNNVDPGLDLLVDKGRLGIDATHRDGRPAVEPDPATAALVAARWAEYGIKLDD</sequence>
<feature type="domain" description="3-octaprenyl-4-hydroxybenzoate carboxy-lyase-like N-terminal" evidence="2">
    <location>
        <begin position="12"/>
        <end position="83"/>
    </location>
</feature>
<dbReference type="PANTHER" id="PTHR30108:SF17">
    <property type="entry name" value="FERULIC ACID DECARBOXYLASE 1"/>
    <property type="match status" value="1"/>
</dbReference>
<evidence type="ECO:0000259" key="3">
    <source>
        <dbReference type="Pfam" id="PF20696"/>
    </source>
</evidence>
<dbReference type="Gene3D" id="3.40.1670.10">
    <property type="entry name" value="UbiD C-terminal domain-like"/>
    <property type="match status" value="1"/>
</dbReference>
<protein>
    <submittedName>
        <fullName evidence="4">Menaquinone biosynthesis decarboxylase</fullName>
    </submittedName>
</protein>
<dbReference type="Pfam" id="PF20696">
    <property type="entry name" value="UbiD_C"/>
    <property type="match status" value="1"/>
</dbReference>
<gene>
    <name evidence="4" type="ORF">DESUT3_01570</name>
</gene>
<dbReference type="RefSeq" id="WP_221250566.1">
    <property type="nucleotide sequence ID" value="NZ_AP024355.1"/>
</dbReference>
<reference evidence="4 5" key="2">
    <citation type="journal article" date="2021" name="Int. J. Syst. Evol. Microbiol.">
        <title>Isolation and Polyphasic Characterization of Desulfuromonas versatilis sp. Nov., an Electrogenic Bacteria Capable of Versatile Metabolism Isolated from a Graphene Oxide-Reducing Enrichment Culture.</title>
        <authorList>
            <person name="Xie L."/>
            <person name="Yoshida N."/>
            <person name="Ishii S."/>
            <person name="Meng L."/>
        </authorList>
    </citation>
    <scope>NUCLEOTIDE SEQUENCE [LARGE SCALE GENOMIC DNA]</scope>
    <source>
        <strain evidence="4 5">NIT-T3</strain>
    </source>
</reference>
<dbReference type="InterPro" id="IPR049383">
    <property type="entry name" value="UbiD-like_N"/>
</dbReference>
<dbReference type="InterPro" id="IPR048304">
    <property type="entry name" value="UbiD_Rift_dom"/>
</dbReference>
<name>A0ABN6DSB6_9BACT</name>
<proteinExistence type="predicted"/>
<evidence type="ECO:0000259" key="2">
    <source>
        <dbReference type="Pfam" id="PF20695"/>
    </source>
</evidence>
<dbReference type="SUPFAM" id="SSF50475">
    <property type="entry name" value="FMN-binding split barrel"/>
    <property type="match status" value="1"/>
</dbReference>
<dbReference type="InterPro" id="IPR049381">
    <property type="entry name" value="UbiD-like_C"/>
</dbReference>
<dbReference type="Proteomes" id="UP001319827">
    <property type="component" value="Chromosome"/>
</dbReference>
<dbReference type="PANTHER" id="PTHR30108">
    <property type="entry name" value="3-OCTAPRENYL-4-HYDROXYBENZOATE CARBOXY-LYASE-RELATED"/>
    <property type="match status" value="1"/>
</dbReference>
<dbReference type="Pfam" id="PF20695">
    <property type="entry name" value="UbiD_N"/>
    <property type="match status" value="1"/>
</dbReference>
<dbReference type="InterPro" id="IPR002830">
    <property type="entry name" value="UbiD"/>
</dbReference>
<organism evidence="4 5">
    <name type="scientific">Desulfuromonas versatilis</name>
    <dbReference type="NCBI Taxonomy" id="2802975"/>
    <lineage>
        <taxon>Bacteria</taxon>
        <taxon>Pseudomonadati</taxon>
        <taxon>Thermodesulfobacteriota</taxon>
        <taxon>Desulfuromonadia</taxon>
        <taxon>Desulfuromonadales</taxon>
        <taxon>Desulfuromonadaceae</taxon>
        <taxon>Desulfuromonas</taxon>
    </lineage>
</organism>
<feature type="domain" description="3-octaprenyl-4-hydroxybenzoate carboxy-lyase-like Rift-related" evidence="1">
    <location>
        <begin position="118"/>
        <end position="313"/>
    </location>
</feature>
<feature type="domain" description="3-octaprenyl-4-hydroxybenzoate carboxy-lyase-like C-terminal" evidence="3">
    <location>
        <begin position="318"/>
        <end position="420"/>
    </location>
</feature>
<reference evidence="4 5" key="1">
    <citation type="journal article" date="2016" name="C (Basel)">
        <title>Selective Growth of and Electricity Production by Marine Exoelectrogenic Bacteria in Self-Aggregated Hydrogel of Microbially Reduced Graphene Oxide.</title>
        <authorList>
            <person name="Yoshida N."/>
            <person name="Goto Y."/>
            <person name="Miyata Y."/>
        </authorList>
    </citation>
    <scope>NUCLEOTIDE SEQUENCE [LARGE SCALE GENOMIC DNA]</scope>
    <source>
        <strain evidence="4 5">NIT-T3</strain>
    </source>
</reference>
<evidence type="ECO:0000313" key="4">
    <source>
        <dbReference type="EMBL" id="BCR03088.1"/>
    </source>
</evidence>
<accession>A0ABN6DSB6</accession>
<dbReference type="Pfam" id="PF01977">
    <property type="entry name" value="UbiD"/>
    <property type="match status" value="1"/>
</dbReference>